<dbReference type="AlphaFoldDB" id="Q0UI79"/>
<feature type="region of interest" description="Disordered" evidence="1">
    <location>
        <begin position="100"/>
        <end position="142"/>
    </location>
</feature>
<evidence type="ECO:0000313" key="3">
    <source>
        <dbReference type="Proteomes" id="UP000001055"/>
    </source>
</evidence>
<dbReference type="EMBL" id="CH445337">
    <property type="protein sequence ID" value="EAT83703.1"/>
    <property type="molecule type" value="Genomic_DNA"/>
</dbReference>
<evidence type="ECO:0000256" key="1">
    <source>
        <dbReference type="SAM" id="MobiDB-lite"/>
    </source>
</evidence>
<accession>Q0UI79</accession>
<dbReference type="Proteomes" id="UP000001055">
    <property type="component" value="Unassembled WGS sequence"/>
</dbReference>
<feature type="compositionally biased region" description="Basic residues" evidence="1">
    <location>
        <begin position="42"/>
        <end position="52"/>
    </location>
</feature>
<evidence type="ECO:0000313" key="2">
    <source>
        <dbReference type="EMBL" id="EAT83703.1"/>
    </source>
</evidence>
<dbReference type="KEGG" id="pno:SNOG_08535"/>
<proteinExistence type="predicted"/>
<protein>
    <submittedName>
        <fullName evidence="2">Uncharacterized protein</fullName>
    </submittedName>
</protein>
<dbReference type="RefSeq" id="XP_001798845.1">
    <property type="nucleotide sequence ID" value="XM_001798793.1"/>
</dbReference>
<feature type="compositionally biased region" description="Polar residues" evidence="1">
    <location>
        <begin position="58"/>
        <end position="68"/>
    </location>
</feature>
<reference evidence="3" key="1">
    <citation type="journal article" date="2007" name="Plant Cell">
        <title>Dothideomycete-plant interactions illuminated by genome sequencing and EST analysis of the wheat pathogen Stagonospora nodorum.</title>
        <authorList>
            <person name="Hane J.K."/>
            <person name="Lowe R.G."/>
            <person name="Solomon P.S."/>
            <person name="Tan K.C."/>
            <person name="Schoch C.L."/>
            <person name="Spatafora J.W."/>
            <person name="Crous P.W."/>
            <person name="Kodira C."/>
            <person name="Birren B.W."/>
            <person name="Galagan J.E."/>
            <person name="Torriani S.F."/>
            <person name="McDonald B.A."/>
            <person name="Oliver R.P."/>
        </authorList>
    </citation>
    <scope>NUCLEOTIDE SEQUENCE [LARGE SCALE GENOMIC DNA]</scope>
    <source>
        <strain evidence="3">SN15 / ATCC MYA-4574 / FGSC 10173</strain>
    </source>
</reference>
<organism evidence="2 3">
    <name type="scientific">Phaeosphaeria nodorum (strain SN15 / ATCC MYA-4574 / FGSC 10173)</name>
    <name type="common">Glume blotch fungus</name>
    <name type="synonym">Parastagonospora nodorum</name>
    <dbReference type="NCBI Taxonomy" id="321614"/>
    <lineage>
        <taxon>Eukaryota</taxon>
        <taxon>Fungi</taxon>
        <taxon>Dikarya</taxon>
        <taxon>Ascomycota</taxon>
        <taxon>Pezizomycotina</taxon>
        <taxon>Dothideomycetes</taxon>
        <taxon>Pleosporomycetidae</taxon>
        <taxon>Pleosporales</taxon>
        <taxon>Pleosporineae</taxon>
        <taxon>Phaeosphaeriaceae</taxon>
        <taxon>Parastagonospora</taxon>
    </lineage>
</organism>
<feature type="region of interest" description="Disordered" evidence="1">
    <location>
        <begin position="39"/>
        <end position="68"/>
    </location>
</feature>
<dbReference type="GeneID" id="5975744"/>
<dbReference type="InParanoid" id="Q0UI79"/>
<gene>
    <name evidence="2" type="ORF">SNOG_08535</name>
</gene>
<name>Q0UI79_PHANO</name>
<sequence>MSLQISGDAKGRAEDEICACRERAAGVARDTDLRRFELHHSAATRRKTSANRRRVEATSESGASSQPARQLVDLLEACALQQSRAESGLHSARAATALHSLAAPTAVKKSPQEPARGRKTAGGPRSRCRIVVTSHRDKSGDV</sequence>